<name>A0AAJ0IB20_9PEZI</name>
<evidence type="ECO:0000313" key="2">
    <source>
        <dbReference type="EMBL" id="KAK3494855.1"/>
    </source>
</evidence>
<evidence type="ECO:0008006" key="4">
    <source>
        <dbReference type="Google" id="ProtNLM"/>
    </source>
</evidence>
<evidence type="ECO:0000256" key="1">
    <source>
        <dbReference type="SAM" id="SignalP"/>
    </source>
</evidence>
<dbReference type="AlphaFoldDB" id="A0AAJ0IB20"/>
<reference evidence="2 3" key="1">
    <citation type="journal article" date="2023" name="Mol. Phylogenet. Evol.">
        <title>Genome-scale phylogeny and comparative genomics of the fungal order Sordariales.</title>
        <authorList>
            <person name="Hensen N."/>
            <person name="Bonometti L."/>
            <person name="Westerberg I."/>
            <person name="Brannstrom I.O."/>
            <person name="Guillou S."/>
            <person name="Cros-Aarteil S."/>
            <person name="Calhoun S."/>
            <person name="Haridas S."/>
            <person name="Kuo A."/>
            <person name="Mondo S."/>
            <person name="Pangilinan J."/>
            <person name="Riley R."/>
            <person name="LaButti K."/>
            <person name="Andreopoulos B."/>
            <person name="Lipzen A."/>
            <person name="Chen C."/>
            <person name="Yan M."/>
            <person name="Daum C."/>
            <person name="Ng V."/>
            <person name="Clum A."/>
            <person name="Steindorff A."/>
            <person name="Ohm R.A."/>
            <person name="Martin F."/>
            <person name="Silar P."/>
            <person name="Natvig D.O."/>
            <person name="Lalanne C."/>
            <person name="Gautier V."/>
            <person name="Ament-Velasquez S.L."/>
            <person name="Kruys A."/>
            <person name="Hutchinson M.I."/>
            <person name="Powell A.J."/>
            <person name="Barry K."/>
            <person name="Miller A.N."/>
            <person name="Grigoriev I.V."/>
            <person name="Debuchy R."/>
            <person name="Gladieux P."/>
            <person name="Hiltunen Thoren M."/>
            <person name="Johannesson H."/>
        </authorList>
    </citation>
    <scope>NUCLEOTIDE SEQUENCE [LARGE SCALE GENOMIC DNA]</scope>
    <source>
        <strain evidence="2 3">FGSC 10403</strain>
    </source>
</reference>
<accession>A0AAJ0IB20</accession>
<protein>
    <recommendedName>
        <fullName evidence="4">Secreted protein</fullName>
    </recommendedName>
</protein>
<keyword evidence="3" id="KW-1185">Reference proteome</keyword>
<organism evidence="2 3">
    <name type="scientific">Neurospora hispaniola</name>
    <dbReference type="NCBI Taxonomy" id="588809"/>
    <lineage>
        <taxon>Eukaryota</taxon>
        <taxon>Fungi</taxon>
        <taxon>Dikarya</taxon>
        <taxon>Ascomycota</taxon>
        <taxon>Pezizomycotina</taxon>
        <taxon>Sordariomycetes</taxon>
        <taxon>Sordariomycetidae</taxon>
        <taxon>Sordariales</taxon>
        <taxon>Sordariaceae</taxon>
        <taxon>Neurospora</taxon>
    </lineage>
</organism>
<feature type="chain" id="PRO_5042472324" description="Secreted protein" evidence="1">
    <location>
        <begin position="25"/>
        <end position="64"/>
    </location>
</feature>
<proteinExistence type="predicted"/>
<keyword evidence="1" id="KW-0732">Signal</keyword>
<dbReference type="EMBL" id="JAULSX010000003">
    <property type="protein sequence ID" value="KAK3494855.1"/>
    <property type="molecule type" value="Genomic_DNA"/>
</dbReference>
<sequence length="64" mass="7341">MMHFFSGATVVFRVLLVLVADGEGGEYRFEIIMTVSTQVKFRKFRDDNNGRVTKAITNHYSVQI</sequence>
<dbReference type="Proteomes" id="UP001285908">
    <property type="component" value="Unassembled WGS sequence"/>
</dbReference>
<evidence type="ECO:0000313" key="3">
    <source>
        <dbReference type="Proteomes" id="UP001285908"/>
    </source>
</evidence>
<comment type="caution">
    <text evidence="2">The sequence shown here is derived from an EMBL/GenBank/DDBJ whole genome shotgun (WGS) entry which is preliminary data.</text>
</comment>
<feature type="signal peptide" evidence="1">
    <location>
        <begin position="1"/>
        <end position="24"/>
    </location>
</feature>
<gene>
    <name evidence="2" type="ORF">B0T23DRAFT_377622</name>
</gene>
<dbReference type="RefSeq" id="XP_062694284.1">
    <property type="nucleotide sequence ID" value="XM_062837037.1"/>
</dbReference>
<dbReference type="GeneID" id="87874659"/>